<organism evidence="2 3">
    <name type="scientific">Rariglobus hedericola</name>
    <dbReference type="NCBI Taxonomy" id="2597822"/>
    <lineage>
        <taxon>Bacteria</taxon>
        <taxon>Pseudomonadati</taxon>
        <taxon>Verrucomicrobiota</taxon>
        <taxon>Opitutia</taxon>
        <taxon>Opitutales</taxon>
        <taxon>Opitutaceae</taxon>
        <taxon>Rariglobus</taxon>
    </lineage>
</organism>
<dbReference type="CDD" id="cd00085">
    <property type="entry name" value="HNHc"/>
    <property type="match status" value="1"/>
</dbReference>
<keyword evidence="2" id="KW-0378">Hydrolase</keyword>
<dbReference type="SMART" id="SM00507">
    <property type="entry name" value="HNHc"/>
    <property type="match status" value="1"/>
</dbReference>
<proteinExistence type="predicted"/>
<keyword evidence="2" id="KW-0255">Endonuclease</keyword>
<evidence type="ECO:0000313" key="2">
    <source>
        <dbReference type="EMBL" id="TSJ76762.1"/>
    </source>
</evidence>
<dbReference type="RefSeq" id="WP_144230523.1">
    <property type="nucleotide sequence ID" value="NZ_CBCRVV010000009.1"/>
</dbReference>
<protein>
    <submittedName>
        <fullName evidence="2">HNH endonuclease</fullName>
    </submittedName>
</protein>
<dbReference type="GO" id="GO:0004519">
    <property type="term" value="F:endonuclease activity"/>
    <property type="evidence" value="ECO:0007669"/>
    <property type="project" value="UniProtKB-KW"/>
</dbReference>
<name>A0A556QJF5_9BACT</name>
<dbReference type="OrthoDB" id="8440659at2"/>
<gene>
    <name evidence="2" type="ORF">FPL22_11595</name>
</gene>
<comment type="caution">
    <text evidence="2">The sequence shown here is derived from an EMBL/GenBank/DDBJ whole genome shotgun (WGS) entry which is preliminary data.</text>
</comment>
<accession>A0A556QJF5</accession>
<keyword evidence="3" id="KW-1185">Reference proteome</keyword>
<keyword evidence="2" id="KW-0540">Nuclease</keyword>
<feature type="domain" description="HNH nuclease" evidence="1">
    <location>
        <begin position="123"/>
        <end position="175"/>
    </location>
</feature>
<evidence type="ECO:0000313" key="3">
    <source>
        <dbReference type="Proteomes" id="UP000315648"/>
    </source>
</evidence>
<dbReference type="InterPro" id="IPR003615">
    <property type="entry name" value="HNH_nuc"/>
</dbReference>
<evidence type="ECO:0000259" key="1">
    <source>
        <dbReference type="SMART" id="SM00507"/>
    </source>
</evidence>
<sequence>MLIIAPLDLREEIAADFTLAGTQFTSVVLGKQGKEMDGMLTLRVEPGQSTARAAGILSSWLARNKSKRVATYTLINGMGQRTELEIADLAASDVGLLLAQAQEITISKKKRSPSARRVNPSARLRTKLIDEARSTCPNPDCGKDGIGHLDAHHIDGNRNNTVEGNLIMLCKTCHGDADRQLISRDMVEFWKRLLVQGLHPHLDNPKRKKAQREAPIVDGVNNGHAAKNMNVHYHGVKPPAEKPGIGTIGASPPHRSYVRYLVKKYTDWRLKGLTEMGDDRPFNPKAVWSVIENTLKFAPYKAGLESFETIVETLTDMIDRTPFGSLNQSKNKRNYHTFAEHKIIMTRRKNKNPPSEGNLDE</sequence>
<dbReference type="Proteomes" id="UP000315648">
    <property type="component" value="Unassembled WGS sequence"/>
</dbReference>
<dbReference type="AlphaFoldDB" id="A0A556QJF5"/>
<dbReference type="EMBL" id="VMBG01000002">
    <property type="protein sequence ID" value="TSJ76762.1"/>
    <property type="molecule type" value="Genomic_DNA"/>
</dbReference>
<reference evidence="2 3" key="1">
    <citation type="submission" date="2019-07" db="EMBL/GenBank/DDBJ databases">
        <title>Description of 53C-WASEF.</title>
        <authorList>
            <person name="Pitt A."/>
            <person name="Hahn M.W."/>
        </authorList>
    </citation>
    <scope>NUCLEOTIDE SEQUENCE [LARGE SCALE GENOMIC DNA]</scope>
    <source>
        <strain evidence="2 3">53C-WASEF</strain>
    </source>
</reference>